<dbReference type="EMBL" id="CAJVPZ010013914">
    <property type="protein sequence ID" value="CAG8652828.1"/>
    <property type="molecule type" value="Genomic_DNA"/>
</dbReference>
<sequence>AKLKKINLTNIEWEARQSLVIILKPFSEATEFLGGSKYATISFMYSAINAITNNLILTDNFELHQVNYDDNRNVFDDTIIDNIELSIF</sequence>
<comment type="caution">
    <text evidence="1">The sequence shown here is derived from an EMBL/GenBank/DDBJ whole genome shotgun (WGS) entry which is preliminary data.</text>
</comment>
<organism evidence="1 2">
    <name type="scientific">Racocetra fulgida</name>
    <dbReference type="NCBI Taxonomy" id="60492"/>
    <lineage>
        <taxon>Eukaryota</taxon>
        <taxon>Fungi</taxon>
        <taxon>Fungi incertae sedis</taxon>
        <taxon>Mucoromycota</taxon>
        <taxon>Glomeromycotina</taxon>
        <taxon>Glomeromycetes</taxon>
        <taxon>Diversisporales</taxon>
        <taxon>Gigasporaceae</taxon>
        <taxon>Racocetra</taxon>
    </lineage>
</organism>
<name>A0A9N9DZD6_9GLOM</name>
<dbReference type="OrthoDB" id="2408661at2759"/>
<proteinExistence type="predicted"/>
<keyword evidence="2" id="KW-1185">Reference proteome</keyword>
<dbReference type="Proteomes" id="UP000789396">
    <property type="component" value="Unassembled WGS sequence"/>
</dbReference>
<evidence type="ECO:0000313" key="1">
    <source>
        <dbReference type="EMBL" id="CAG8652828.1"/>
    </source>
</evidence>
<accession>A0A9N9DZD6</accession>
<evidence type="ECO:0000313" key="2">
    <source>
        <dbReference type="Proteomes" id="UP000789396"/>
    </source>
</evidence>
<dbReference type="AlphaFoldDB" id="A0A9N9DZD6"/>
<gene>
    <name evidence="1" type="ORF">RFULGI_LOCUS8529</name>
</gene>
<reference evidence="1" key="1">
    <citation type="submission" date="2021-06" db="EMBL/GenBank/DDBJ databases">
        <authorList>
            <person name="Kallberg Y."/>
            <person name="Tangrot J."/>
            <person name="Rosling A."/>
        </authorList>
    </citation>
    <scope>NUCLEOTIDE SEQUENCE</scope>
    <source>
        <strain evidence="1">IN212</strain>
    </source>
</reference>
<feature type="non-terminal residue" evidence="1">
    <location>
        <position position="1"/>
    </location>
</feature>
<protein>
    <submittedName>
        <fullName evidence="1">5696_t:CDS:1</fullName>
    </submittedName>
</protein>